<reference evidence="1" key="2">
    <citation type="journal article" date="2015" name="Data Brief">
        <title>Shoot transcriptome of the giant reed, Arundo donax.</title>
        <authorList>
            <person name="Barrero R.A."/>
            <person name="Guerrero F.D."/>
            <person name="Moolhuijzen P."/>
            <person name="Goolsby J.A."/>
            <person name="Tidwell J."/>
            <person name="Bellgard S.E."/>
            <person name="Bellgard M.I."/>
        </authorList>
    </citation>
    <scope>NUCLEOTIDE SEQUENCE</scope>
    <source>
        <tissue evidence="1">Shoot tissue taken approximately 20 cm above the soil surface</tissue>
    </source>
</reference>
<organism evidence="1">
    <name type="scientific">Arundo donax</name>
    <name type="common">Giant reed</name>
    <name type="synonym">Donax arundinaceus</name>
    <dbReference type="NCBI Taxonomy" id="35708"/>
    <lineage>
        <taxon>Eukaryota</taxon>
        <taxon>Viridiplantae</taxon>
        <taxon>Streptophyta</taxon>
        <taxon>Embryophyta</taxon>
        <taxon>Tracheophyta</taxon>
        <taxon>Spermatophyta</taxon>
        <taxon>Magnoliopsida</taxon>
        <taxon>Liliopsida</taxon>
        <taxon>Poales</taxon>
        <taxon>Poaceae</taxon>
        <taxon>PACMAD clade</taxon>
        <taxon>Arundinoideae</taxon>
        <taxon>Arundineae</taxon>
        <taxon>Arundo</taxon>
    </lineage>
</organism>
<protein>
    <submittedName>
        <fullName evidence="1">Uncharacterized protein</fullName>
    </submittedName>
</protein>
<sequence length="60" mass="6243">MAGSGVSETCSTLACLVEVFFRSSQTGDLFELLICFACAYSMSLSLTFSSGASSISSEVL</sequence>
<dbReference type="EMBL" id="GBRH01279937">
    <property type="protein sequence ID" value="JAD17958.1"/>
    <property type="molecule type" value="Transcribed_RNA"/>
</dbReference>
<name>A0A0A9TCI4_ARUDO</name>
<accession>A0A0A9TCI4</accession>
<reference evidence="1" key="1">
    <citation type="submission" date="2014-09" db="EMBL/GenBank/DDBJ databases">
        <authorList>
            <person name="Magalhaes I.L.F."/>
            <person name="Oliveira U."/>
            <person name="Santos F.R."/>
            <person name="Vidigal T.H.D.A."/>
            <person name="Brescovit A.D."/>
            <person name="Santos A.J."/>
        </authorList>
    </citation>
    <scope>NUCLEOTIDE SEQUENCE</scope>
    <source>
        <tissue evidence="1">Shoot tissue taken approximately 20 cm above the soil surface</tissue>
    </source>
</reference>
<dbReference type="AlphaFoldDB" id="A0A0A9TCI4"/>
<evidence type="ECO:0000313" key="1">
    <source>
        <dbReference type="EMBL" id="JAD17958.1"/>
    </source>
</evidence>
<proteinExistence type="predicted"/>